<evidence type="ECO:0000313" key="2">
    <source>
        <dbReference type="Proteomes" id="UP001348817"/>
    </source>
</evidence>
<evidence type="ECO:0000313" key="1">
    <source>
        <dbReference type="EMBL" id="BDD07971.1"/>
    </source>
</evidence>
<keyword evidence="2" id="KW-1185">Reference proteome</keyword>
<proteinExistence type="predicted"/>
<protein>
    <submittedName>
        <fullName evidence="1">Uncharacterized protein</fullName>
    </submittedName>
</protein>
<dbReference type="RefSeq" id="WP_338393263.1">
    <property type="nucleotide sequence ID" value="NZ_AP025314.1"/>
</dbReference>
<organism evidence="1 2">
    <name type="scientific">Fulvitalea axinellae</name>
    <dbReference type="NCBI Taxonomy" id="1182444"/>
    <lineage>
        <taxon>Bacteria</taxon>
        <taxon>Pseudomonadati</taxon>
        <taxon>Bacteroidota</taxon>
        <taxon>Cytophagia</taxon>
        <taxon>Cytophagales</taxon>
        <taxon>Persicobacteraceae</taxon>
        <taxon>Fulvitalea</taxon>
    </lineage>
</organism>
<reference evidence="1 2" key="1">
    <citation type="submission" date="2021-12" db="EMBL/GenBank/DDBJ databases">
        <title>Genome sequencing of bacteria with rrn-lacking chromosome and rrn-plasmid.</title>
        <authorList>
            <person name="Anda M."/>
            <person name="Iwasaki W."/>
        </authorList>
    </citation>
    <scope>NUCLEOTIDE SEQUENCE [LARGE SCALE GENOMIC DNA]</scope>
    <source>
        <strain evidence="1 2">DSM 100852</strain>
    </source>
</reference>
<sequence length="102" mass="11606">MKNILDACTSVSIDLSTNKLWAGVPKNDFSKEYKCDWVFCSGWEDKEPVVWEGSTPGLEYGEADISEVEDYFEENFSGSVEDIGYDTDYCFSLSVERSDWKA</sequence>
<dbReference type="Proteomes" id="UP001348817">
    <property type="component" value="Chromosome"/>
</dbReference>
<dbReference type="KEGG" id="fax:FUAX_04030"/>
<dbReference type="AlphaFoldDB" id="A0AAU9C7C6"/>
<accession>A0AAU9C7C6</accession>
<dbReference type="EMBL" id="AP025314">
    <property type="protein sequence ID" value="BDD07971.1"/>
    <property type="molecule type" value="Genomic_DNA"/>
</dbReference>
<name>A0AAU9C7C6_9BACT</name>
<gene>
    <name evidence="1" type="ORF">FUAX_04030</name>
</gene>